<keyword evidence="2" id="KW-1185">Reference proteome</keyword>
<evidence type="ECO:0000313" key="2">
    <source>
        <dbReference type="Proteomes" id="UP000002514"/>
    </source>
</evidence>
<dbReference type="KEGG" id="plu:plu0998"/>
<sequence>MLLFQQILFFHYTMIILIAEISSGACLLSIGNDDSDYITPFPTVKSGGVWGKYLRCFPPSSYFALPYLLKSKGCIVNNAPVSGLGADWEGLHYSPVI</sequence>
<gene>
    <name evidence="1" type="ordered locus">plu0998</name>
</gene>
<dbReference type="EMBL" id="BX571862">
    <property type="protein sequence ID" value="CAE13293.1"/>
    <property type="molecule type" value="Genomic_DNA"/>
</dbReference>
<organism evidence="1 2">
    <name type="scientific">Photorhabdus laumondii subsp. laumondii (strain DSM 15139 / CIP 105565 / TT01)</name>
    <name type="common">Photorhabdus luminescens subsp. laumondii</name>
    <dbReference type="NCBI Taxonomy" id="243265"/>
    <lineage>
        <taxon>Bacteria</taxon>
        <taxon>Pseudomonadati</taxon>
        <taxon>Pseudomonadota</taxon>
        <taxon>Gammaproteobacteria</taxon>
        <taxon>Enterobacterales</taxon>
        <taxon>Morganellaceae</taxon>
        <taxon>Photorhabdus</taxon>
    </lineage>
</organism>
<reference evidence="2" key="1">
    <citation type="journal article" date="2003" name="Nat. Biotechnol.">
        <title>The genome sequence of the entomopathogenic bacterium Photorhabdus luminescens.</title>
        <authorList>
            <person name="Duchaud E."/>
            <person name="Rusniok C."/>
            <person name="Frangeul L."/>
            <person name="Buchrieser C."/>
            <person name="Givaudan A."/>
            <person name="Taourit S."/>
            <person name="Bocs S."/>
            <person name="Boursaux-Eude C."/>
            <person name="Chandler M."/>
            <person name="Charles J.-F."/>
            <person name="Dassa E."/>
            <person name="Derose R."/>
            <person name="Derzelle S."/>
            <person name="Freyssinet G."/>
            <person name="Gaudriault S."/>
            <person name="Medigue C."/>
            <person name="Lanois A."/>
            <person name="Powell K."/>
            <person name="Siguier P."/>
            <person name="Vincent R."/>
            <person name="Wingate V."/>
            <person name="Zouine M."/>
            <person name="Glaser P."/>
            <person name="Boemare N."/>
            <person name="Danchin A."/>
            <person name="Kunst F."/>
        </authorList>
    </citation>
    <scope>NUCLEOTIDE SEQUENCE [LARGE SCALE GENOMIC DNA]</scope>
    <source>
        <strain evidence="2">DSM 15139 / CIP 105565 / TT01</strain>
    </source>
</reference>
<name>Q7N7V3_PHOLL</name>
<dbReference type="HOGENOM" id="CLU_2344215_0_0_6"/>
<dbReference type="AlphaFoldDB" id="Q7N7V3"/>
<evidence type="ECO:0000313" key="1">
    <source>
        <dbReference type="EMBL" id="CAE13293.1"/>
    </source>
</evidence>
<dbReference type="Proteomes" id="UP000002514">
    <property type="component" value="Chromosome"/>
</dbReference>
<accession>Q7N7V3</accession>
<dbReference type="STRING" id="243265.plu0998"/>
<protein>
    <submittedName>
        <fullName evidence="1">Photorhabdus luminescens subsp. laumondii TTO1 complete genome segment 4/17</fullName>
    </submittedName>
</protein>
<proteinExistence type="predicted"/>